<dbReference type="OrthoDB" id="642536at2759"/>
<dbReference type="PANTHER" id="PTHR24559:SF444">
    <property type="entry name" value="REVERSE TRANSCRIPTASE DOMAIN-CONTAINING PROTEIN"/>
    <property type="match status" value="1"/>
</dbReference>
<keyword evidence="11" id="KW-1185">Reference proteome</keyword>
<dbReference type="InterPro" id="IPR043502">
    <property type="entry name" value="DNA/RNA_pol_sf"/>
</dbReference>
<proteinExistence type="predicted"/>
<evidence type="ECO:0000256" key="7">
    <source>
        <dbReference type="ARBA" id="ARBA00022918"/>
    </source>
</evidence>
<reference evidence="10 11" key="1">
    <citation type="submission" date="2019-11" db="EMBL/GenBank/DDBJ databases">
        <title>Whole genome sequence of Oryza granulata.</title>
        <authorList>
            <person name="Li W."/>
        </authorList>
    </citation>
    <scope>NUCLEOTIDE SEQUENCE [LARGE SCALE GENOMIC DNA]</scope>
    <source>
        <strain evidence="11">cv. Menghai</strain>
        <tissue evidence="10">Leaf</tissue>
    </source>
</reference>
<dbReference type="Gene3D" id="3.10.10.10">
    <property type="entry name" value="HIV Type 1 Reverse Transcriptase, subunit A, domain 1"/>
    <property type="match status" value="1"/>
</dbReference>
<evidence type="ECO:0000259" key="8">
    <source>
        <dbReference type="Pfam" id="PF00078"/>
    </source>
</evidence>
<dbReference type="GO" id="GO:0003964">
    <property type="term" value="F:RNA-directed DNA polymerase activity"/>
    <property type="evidence" value="ECO:0007669"/>
    <property type="project" value="UniProtKB-KW"/>
</dbReference>
<dbReference type="PANTHER" id="PTHR24559">
    <property type="entry name" value="TRANSPOSON TY3-I GAG-POL POLYPROTEIN"/>
    <property type="match status" value="1"/>
</dbReference>
<dbReference type="SUPFAM" id="SSF56672">
    <property type="entry name" value="DNA/RNA polymerases"/>
    <property type="match status" value="1"/>
</dbReference>
<dbReference type="InterPro" id="IPR053134">
    <property type="entry name" value="RNA-dir_DNA_polymerase"/>
</dbReference>
<dbReference type="FunFam" id="3.10.10.10:FF:000007">
    <property type="entry name" value="Retrovirus-related Pol polyprotein from transposon 17.6-like Protein"/>
    <property type="match status" value="1"/>
</dbReference>
<name>A0A6G1FGB0_9ORYZ</name>
<dbReference type="EMBL" id="SPHZ02000001">
    <property type="protein sequence ID" value="KAF0936008.1"/>
    <property type="molecule type" value="Genomic_DNA"/>
</dbReference>
<evidence type="ECO:0000259" key="9">
    <source>
        <dbReference type="Pfam" id="PF03478"/>
    </source>
</evidence>
<evidence type="ECO:0000313" key="10">
    <source>
        <dbReference type="EMBL" id="KAF0936008.1"/>
    </source>
</evidence>
<accession>A0A6G1FGB0</accession>
<keyword evidence="7" id="KW-0695">RNA-directed DNA polymerase</keyword>
<evidence type="ECO:0000256" key="3">
    <source>
        <dbReference type="ARBA" id="ARBA00022695"/>
    </source>
</evidence>
<comment type="caution">
    <text evidence="10">The sequence shown here is derived from an EMBL/GenBank/DDBJ whole genome shotgun (WGS) entry which is preliminary data.</text>
</comment>
<dbReference type="Proteomes" id="UP000479710">
    <property type="component" value="Unassembled WGS sequence"/>
</dbReference>
<keyword evidence="5" id="KW-0255">Endonuclease</keyword>
<dbReference type="GO" id="GO:0008233">
    <property type="term" value="F:peptidase activity"/>
    <property type="evidence" value="ECO:0007669"/>
    <property type="project" value="UniProtKB-KW"/>
</dbReference>
<dbReference type="InterPro" id="IPR000477">
    <property type="entry name" value="RT_dom"/>
</dbReference>
<feature type="domain" description="Reverse transcriptase" evidence="8">
    <location>
        <begin position="353"/>
        <end position="480"/>
    </location>
</feature>
<dbReference type="GO" id="GO:0006508">
    <property type="term" value="P:proteolysis"/>
    <property type="evidence" value="ECO:0007669"/>
    <property type="project" value="UniProtKB-KW"/>
</dbReference>
<sequence length="484" mass="54702">MVLQVAADTDRICFGATCRPWRSSARQHPTPPPLSPCLCFTDGSFRGFFPEETRPFRLPAAAGWHGSCGEWLVYERHDGAYVLVDPFSKAAAMAPLPSLSRLHVHHETIVAVDERDLGWCRPTWLPRESTSEPQAVVSLLKLVVSPAGLVAAVVGEGRHGKFALCRPGAAAWYISGSDGWRRIKDMAFYQGKLHAVDHNEGLLAVTLTDNDGEPPAVSRIDRVIDGHIPWASGLLRVTLLYLVESCGELLLVGREVLRSSPVRTRPWLALSELEDRFTVFKADFRTSRWTQVRTIGAESGDRALFVGRWCSRAVRVTGNRWANQVFFLEDGTGDEWHTREQRCSLRGSSFGWKADGTWRFCVDYRALNVLTVKDAFPIPVVDELHGARFFTKLDLRSGYHQVRMRPADVHKTAFRTHEGLYEFLVMPFGLCNAPATFQALMNDVLRPFLRHFVLVFFDDILIYSTTWADHLRHLRADLSELRHH</sequence>
<keyword evidence="3" id="KW-0548">Nucleotidyltransferase</keyword>
<keyword evidence="6" id="KW-0378">Hydrolase</keyword>
<dbReference type="Pfam" id="PF00078">
    <property type="entry name" value="RVT_1"/>
    <property type="match status" value="1"/>
</dbReference>
<feature type="domain" description="KIB1-4 beta-propeller" evidence="9">
    <location>
        <begin position="52"/>
        <end position="333"/>
    </location>
</feature>
<dbReference type="InterPro" id="IPR005174">
    <property type="entry name" value="KIB1-4_b-propeller"/>
</dbReference>
<dbReference type="Pfam" id="PF03478">
    <property type="entry name" value="Beta-prop_KIB1-4"/>
    <property type="match status" value="1"/>
</dbReference>
<protein>
    <recommendedName>
        <fullName evidence="12">Reverse transcriptase domain-containing protein</fullName>
    </recommendedName>
</protein>
<evidence type="ECO:0008006" key="12">
    <source>
        <dbReference type="Google" id="ProtNLM"/>
    </source>
</evidence>
<keyword evidence="1" id="KW-0645">Protease</keyword>
<evidence type="ECO:0000256" key="1">
    <source>
        <dbReference type="ARBA" id="ARBA00022670"/>
    </source>
</evidence>
<keyword evidence="4" id="KW-0540">Nuclease</keyword>
<dbReference type="GO" id="GO:0004519">
    <property type="term" value="F:endonuclease activity"/>
    <property type="evidence" value="ECO:0007669"/>
    <property type="project" value="UniProtKB-KW"/>
</dbReference>
<evidence type="ECO:0000256" key="4">
    <source>
        <dbReference type="ARBA" id="ARBA00022722"/>
    </source>
</evidence>
<organism evidence="10 11">
    <name type="scientific">Oryza meyeriana var. granulata</name>
    <dbReference type="NCBI Taxonomy" id="110450"/>
    <lineage>
        <taxon>Eukaryota</taxon>
        <taxon>Viridiplantae</taxon>
        <taxon>Streptophyta</taxon>
        <taxon>Embryophyta</taxon>
        <taxon>Tracheophyta</taxon>
        <taxon>Spermatophyta</taxon>
        <taxon>Magnoliopsida</taxon>
        <taxon>Liliopsida</taxon>
        <taxon>Poales</taxon>
        <taxon>Poaceae</taxon>
        <taxon>BOP clade</taxon>
        <taxon>Oryzoideae</taxon>
        <taxon>Oryzeae</taxon>
        <taxon>Oryzinae</taxon>
        <taxon>Oryza</taxon>
        <taxon>Oryza meyeriana</taxon>
    </lineage>
</organism>
<evidence type="ECO:0000313" key="11">
    <source>
        <dbReference type="Proteomes" id="UP000479710"/>
    </source>
</evidence>
<gene>
    <name evidence="10" type="ORF">E2562_038199</name>
</gene>
<dbReference type="InterPro" id="IPR043128">
    <property type="entry name" value="Rev_trsase/Diguanyl_cyclase"/>
</dbReference>
<keyword evidence="2" id="KW-0808">Transferase</keyword>
<dbReference type="AlphaFoldDB" id="A0A6G1FGB0"/>
<dbReference type="CDD" id="cd01647">
    <property type="entry name" value="RT_LTR"/>
    <property type="match status" value="1"/>
</dbReference>
<evidence type="ECO:0000256" key="5">
    <source>
        <dbReference type="ARBA" id="ARBA00022759"/>
    </source>
</evidence>
<evidence type="ECO:0000256" key="6">
    <source>
        <dbReference type="ARBA" id="ARBA00022801"/>
    </source>
</evidence>
<dbReference type="Gene3D" id="3.30.70.270">
    <property type="match status" value="1"/>
</dbReference>
<evidence type="ECO:0000256" key="2">
    <source>
        <dbReference type="ARBA" id="ARBA00022679"/>
    </source>
</evidence>